<sequence>MSLYSRYIGPKIVSCLCAMDDIAAERERVIPLACGVVLEIGMGPGLNLQFYNPLNVTKVIGVDPNDAFLHLGETRHRNSPVPLEIVRAPAEALPLRDVSIDTAVITYTLCSVDDPEQALKEIRRVLKPEGRVLFLEHGLSPEEDVARWQYRLNPIWRSLAVGCNLTRPVAKLLQQAGFSIQDMEEYYLGGAPRVIGFHCRGIAQAG</sequence>
<organism evidence="2 3">
    <name type="scientific">Microvirga vignae</name>
    <dbReference type="NCBI Taxonomy" id="1225564"/>
    <lineage>
        <taxon>Bacteria</taxon>
        <taxon>Pseudomonadati</taxon>
        <taxon>Pseudomonadota</taxon>
        <taxon>Alphaproteobacteria</taxon>
        <taxon>Hyphomicrobiales</taxon>
        <taxon>Methylobacteriaceae</taxon>
        <taxon>Microvirga</taxon>
    </lineage>
</organism>
<dbReference type="CDD" id="cd02440">
    <property type="entry name" value="AdoMet_MTases"/>
    <property type="match status" value="1"/>
</dbReference>
<evidence type="ECO:0000259" key="1">
    <source>
        <dbReference type="Pfam" id="PF08241"/>
    </source>
</evidence>
<dbReference type="InterPro" id="IPR052356">
    <property type="entry name" value="Thiol_S-MT"/>
</dbReference>
<protein>
    <submittedName>
        <fullName evidence="2">Phospholipid methyltransferase</fullName>
    </submittedName>
</protein>
<dbReference type="Proteomes" id="UP000035489">
    <property type="component" value="Unassembled WGS sequence"/>
</dbReference>
<dbReference type="PANTHER" id="PTHR45036">
    <property type="entry name" value="METHYLTRANSFERASE LIKE 7B"/>
    <property type="match status" value="1"/>
</dbReference>
<dbReference type="AlphaFoldDB" id="A0A0H1R8E9"/>
<dbReference type="SUPFAM" id="SSF53335">
    <property type="entry name" value="S-adenosyl-L-methionine-dependent methyltransferases"/>
    <property type="match status" value="1"/>
</dbReference>
<dbReference type="InterPro" id="IPR029063">
    <property type="entry name" value="SAM-dependent_MTases_sf"/>
</dbReference>
<reference evidence="2 3" key="1">
    <citation type="submission" date="2015-05" db="EMBL/GenBank/DDBJ databases">
        <title>Draft genome sequence of Microvirga vignae strain BR3299, a novel nitrogen fixing bacteria isolated from Brazil semi-aired region.</title>
        <authorList>
            <person name="Zilli J.E."/>
            <person name="Passos S.R."/>
            <person name="Leite J."/>
            <person name="Baldani J.I."/>
            <person name="Xavier G.R."/>
            <person name="Rumjaneck N.G."/>
            <person name="Simoes-Araujo J.L."/>
        </authorList>
    </citation>
    <scope>NUCLEOTIDE SEQUENCE [LARGE SCALE GENOMIC DNA]</scope>
    <source>
        <strain evidence="2 3">BR3299</strain>
    </source>
</reference>
<dbReference type="STRING" id="1225564.AA309_22000"/>
<keyword evidence="2" id="KW-0489">Methyltransferase</keyword>
<proteinExistence type="predicted"/>
<keyword evidence="2" id="KW-0808">Transferase</keyword>
<dbReference type="Gene3D" id="3.40.50.150">
    <property type="entry name" value="Vaccinia Virus protein VP39"/>
    <property type="match status" value="1"/>
</dbReference>
<gene>
    <name evidence="2" type="ORF">AA309_22000</name>
</gene>
<evidence type="ECO:0000313" key="3">
    <source>
        <dbReference type="Proteomes" id="UP000035489"/>
    </source>
</evidence>
<dbReference type="InterPro" id="IPR013216">
    <property type="entry name" value="Methyltransf_11"/>
</dbReference>
<comment type="caution">
    <text evidence="2">The sequence shown here is derived from an EMBL/GenBank/DDBJ whole genome shotgun (WGS) entry which is preliminary data.</text>
</comment>
<name>A0A0H1R8E9_9HYPH</name>
<dbReference type="EMBL" id="LCYG01000060">
    <property type="protein sequence ID" value="KLK91126.1"/>
    <property type="molecule type" value="Genomic_DNA"/>
</dbReference>
<dbReference type="GO" id="GO:0008757">
    <property type="term" value="F:S-adenosylmethionine-dependent methyltransferase activity"/>
    <property type="evidence" value="ECO:0007669"/>
    <property type="project" value="InterPro"/>
</dbReference>
<dbReference type="GO" id="GO:0032259">
    <property type="term" value="P:methylation"/>
    <property type="evidence" value="ECO:0007669"/>
    <property type="project" value="UniProtKB-KW"/>
</dbReference>
<keyword evidence="3" id="KW-1185">Reference proteome</keyword>
<accession>A0A0H1R8E9</accession>
<feature type="domain" description="Methyltransferase type 11" evidence="1">
    <location>
        <begin position="38"/>
        <end position="134"/>
    </location>
</feature>
<dbReference type="RefSeq" id="WP_047191166.1">
    <property type="nucleotide sequence ID" value="NZ_LCYG01000060.1"/>
</dbReference>
<dbReference type="PANTHER" id="PTHR45036:SF1">
    <property type="entry name" value="METHYLTRANSFERASE LIKE 7A"/>
    <property type="match status" value="1"/>
</dbReference>
<dbReference type="Pfam" id="PF08241">
    <property type="entry name" value="Methyltransf_11"/>
    <property type="match status" value="1"/>
</dbReference>
<evidence type="ECO:0000313" key="2">
    <source>
        <dbReference type="EMBL" id="KLK91126.1"/>
    </source>
</evidence>
<dbReference type="OrthoDB" id="9777830at2"/>
<dbReference type="PATRIC" id="fig|1225564.3.peg.5770"/>